<keyword evidence="6" id="KW-0633">Potassium transport</keyword>
<feature type="transmembrane region" description="Helical" evidence="13">
    <location>
        <begin position="329"/>
        <end position="347"/>
    </location>
</feature>
<evidence type="ECO:0000256" key="3">
    <source>
        <dbReference type="ARBA" id="ARBA00022448"/>
    </source>
</evidence>
<evidence type="ECO:0000256" key="8">
    <source>
        <dbReference type="ARBA" id="ARBA00022958"/>
    </source>
</evidence>
<evidence type="ECO:0000256" key="11">
    <source>
        <dbReference type="ARBA" id="ARBA00023136"/>
    </source>
</evidence>
<sequence>MNYGMIRYIVGKMLLIESFLMLFPAFVSLLYREREGGCFLLTAAILILVSFVISRKPENTVIYAKEGFLIVAMAWILWSLFGALPFLFSGCIPRFEDAFFEVVSGFTTTGSTVLSDIEGMPKCMNFWRCLTHWVGGMGVLVFVMAVIPLSNRNSMFLMRAEIPGPTCDKLVPKARTTARILYTMYLGLSVAEIIFLLAGGMNLYEAVIHTFSTAGTGGFSNRNASVAAFNSAYIDGVITVFMLLFGINFNLYFLLLMKNVKGFFKNEELRNYLGIVAAAIVLITINVMNLYGGVLHAFRYAAFQVVSVITTTGFVTANYELWPEFSKTILLMLMVVGACAGSTGGGMKVSRIMILARTITKETRQILHPKSMNVVKLDGKRLTSEETHGVYVYTICYFAILCVSVLLISVDNFDFTTNFTAVLTTLNNVGPGLAKVGPVENFSAFSCFSKIILSFDMLVGRLEILPIMMLLAPVTWRKKF</sequence>
<feature type="transmembrane region" description="Helical" evidence="13">
    <location>
        <begin position="269"/>
        <end position="291"/>
    </location>
</feature>
<feature type="transmembrane region" description="Helical" evidence="13">
    <location>
        <begin position="390"/>
        <end position="410"/>
    </location>
</feature>
<comment type="similarity">
    <text evidence="2">Belongs to the TrkH potassium transport family.</text>
</comment>
<evidence type="ECO:0000256" key="7">
    <source>
        <dbReference type="ARBA" id="ARBA00022692"/>
    </source>
</evidence>
<evidence type="ECO:0000256" key="5">
    <source>
        <dbReference type="ARBA" id="ARBA00022519"/>
    </source>
</evidence>
<keyword evidence="11 13" id="KW-0472">Membrane</keyword>
<feature type="binding site" evidence="12">
    <location>
        <position position="429"/>
    </location>
    <ligand>
        <name>K(+)</name>
        <dbReference type="ChEBI" id="CHEBI:29103"/>
    </ligand>
</feature>
<evidence type="ECO:0000256" key="1">
    <source>
        <dbReference type="ARBA" id="ARBA00004429"/>
    </source>
</evidence>
<keyword evidence="7 13" id="KW-0812">Transmembrane</keyword>
<dbReference type="Proteomes" id="UP000649345">
    <property type="component" value="Unassembled WGS sequence"/>
</dbReference>
<comment type="subcellular location">
    <subcellularLocation>
        <location evidence="1">Cell inner membrane</location>
        <topology evidence="1">Multi-pass membrane protein</topology>
    </subcellularLocation>
</comment>
<feature type="binding site" evidence="12">
    <location>
        <position position="428"/>
    </location>
    <ligand>
        <name>K(+)</name>
        <dbReference type="ChEBI" id="CHEBI:29103"/>
    </ligand>
</feature>
<evidence type="ECO:0000256" key="6">
    <source>
        <dbReference type="ARBA" id="ARBA00022538"/>
    </source>
</evidence>
<evidence type="ECO:0000256" key="10">
    <source>
        <dbReference type="ARBA" id="ARBA00023065"/>
    </source>
</evidence>
<evidence type="ECO:0000256" key="13">
    <source>
        <dbReference type="SAM" id="Phobius"/>
    </source>
</evidence>
<evidence type="ECO:0000313" key="15">
    <source>
        <dbReference type="Proteomes" id="UP000649345"/>
    </source>
</evidence>
<name>A0A923LDT7_9FIRM</name>
<evidence type="ECO:0000313" key="14">
    <source>
        <dbReference type="EMBL" id="MBC5660257.1"/>
    </source>
</evidence>
<keyword evidence="10" id="KW-0406">Ion transport</keyword>
<dbReference type="AlphaFoldDB" id="A0A923LDT7"/>
<dbReference type="Pfam" id="PF02386">
    <property type="entry name" value="TrkH"/>
    <property type="match status" value="1"/>
</dbReference>
<dbReference type="InterPro" id="IPR003445">
    <property type="entry name" value="Cat_transpt"/>
</dbReference>
<feature type="transmembrane region" description="Helical" evidence="13">
    <location>
        <begin position="130"/>
        <end position="149"/>
    </location>
</feature>
<feature type="binding site" evidence="12">
    <location>
        <position position="312"/>
    </location>
    <ligand>
        <name>K(+)</name>
        <dbReference type="ChEBI" id="CHEBI:29103"/>
    </ligand>
</feature>
<organism evidence="14 15">
    <name type="scientific">Anaerosacchariphilus hominis</name>
    <dbReference type="NCBI Taxonomy" id="2763017"/>
    <lineage>
        <taxon>Bacteria</taxon>
        <taxon>Bacillati</taxon>
        <taxon>Bacillota</taxon>
        <taxon>Clostridia</taxon>
        <taxon>Lachnospirales</taxon>
        <taxon>Lachnospiraceae</taxon>
        <taxon>Anaerosacchariphilus</taxon>
    </lineage>
</organism>
<evidence type="ECO:0000256" key="9">
    <source>
        <dbReference type="ARBA" id="ARBA00022989"/>
    </source>
</evidence>
<evidence type="ECO:0000256" key="2">
    <source>
        <dbReference type="ARBA" id="ARBA00009137"/>
    </source>
</evidence>
<feature type="transmembrane region" description="Helical" evidence="13">
    <location>
        <begin position="180"/>
        <end position="204"/>
    </location>
</feature>
<feature type="transmembrane region" description="Helical" evidence="13">
    <location>
        <begin position="37"/>
        <end position="55"/>
    </location>
</feature>
<dbReference type="EMBL" id="JACOOR010000006">
    <property type="protein sequence ID" value="MBC5660257.1"/>
    <property type="molecule type" value="Genomic_DNA"/>
</dbReference>
<dbReference type="GO" id="GO:0046872">
    <property type="term" value="F:metal ion binding"/>
    <property type="evidence" value="ECO:0007669"/>
    <property type="project" value="UniProtKB-KW"/>
</dbReference>
<dbReference type="PANTHER" id="PTHR32024">
    <property type="entry name" value="TRK SYSTEM POTASSIUM UPTAKE PROTEIN TRKG-RELATED"/>
    <property type="match status" value="1"/>
</dbReference>
<dbReference type="GO" id="GO:0005886">
    <property type="term" value="C:plasma membrane"/>
    <property type="evidence" value="ECO:0007669"/>
    <property type="project" value="UniProtKB-SubCell"/>
</dbReference>
<keyword evidence="4" id="KW-1003">Cell membrane</keyword>
<gene>
    <name evidence="14" type="ORF">H8S44_10785</name>
</gene>
<reference evidence="14" key="1">
    <citation type="submission" date="2020-08" db="EMBL/GenBank/DDBJ databases">
        <title>Genome public.</title>
        <authorList>
            <person name="Liu C."/>
            <person name="Sun Q."/>
        </authorList>
    </citation>
    <scope>NUCLEOTIDE SEQUENCE</scope>
    <source>
        <strain evidence="14">NSJ-68</strain>
    </source>
</reference>
<feature type="binding site" evidence="12">
    <location>
        <position position="217"/>
    </location>
    <ligand>
        <name>K(+)</name>
        <dbReference type="ChEBI" id="CHEBI:29103"/>
    </ligand>
</feature>
<feature type="binding site" evidence="12">
    <location>
        <position position="109"/>
    </location>
    <ligand>
        <name>K(+)</name>
        <dbReference type="ChEBI" id="CHEBI:29103"/>
    </ligand>
</feature>
<keyword evidence="15" id="KW-1185">Reference proteome</keyword>
<keyword evidence="9 13" id="KW-1133">Transmembrane helix</keyword>
<keyword evidence="12" id="KW-0479">Metal-binding</keyword>
<feature type="transmembrane region" description="Helical" evidence="13">
    <location>
        <begin position="232"/>
        <end position="257"/>
    </location>
</feature>
<evidence type="ECO:0000256" key="4">
    <source>
        <dbReference type="ARBA" id="ARBA00022475"/>
    </source>
</evidence>
<feature type="transmembrane region" description="Helical" evidence="13">
    <location>
        <begin position="458"/>
        <end position="476"/>
    </location>
</feature>
<dbReference type="InterPro" id="IPR004772">
    <property type="entry name" value="TrkH"/>
</dbReference>
<accession>A0A923LDT7</accession>
<dbReference type="RefSeq" id="WP_186872501.1">
    <property type="nucleotide sequence ID" value="NZ_JACOOR010000006.1"/>
</dbReference>
<proteinExistence type="inferred from homology"/>
<keyword evidence="5" id="KW-0997">Cell inner membrane</keyword>
<dbReference type="GO" id="GO:0015379">
    <property type="term" value="F:potassium:chloride symporter activity"/>
    <property type="evidence" value="ECO:0007669"/>
    <property type="project" value="InterPro"/>
</dbReference>
<comment type="caution">
    <text evidence="14">The sequence shown here is derived from an EMBL/GenBank/DDBJ whole genome shotgun (WGS) entry which is preliminary data.</text>
</comment>
<dbReference type="PIRSF" id="PIRSF006247">
    <property type="entry name" value="TrkH"/>
    <property type="match status" value="1"/>
</dbReference>
<protein>
    <submittedName>
        <fullName evidence="14">TrkH family potassium uptake protein</fullName>
    </submittedName>
</protein>
<feature type="transmembrane region" description="Helical" evidence="13">
    <location>
        <begin position="67"/>
        <end position="88"/>
    </location>
</feature>
<feature type="binding site" evidence="12">
    <location>
        <position position="311"/>
    </location>
    <ligand>
        <name>K(+)</name>
        <dbReference type="ChEBI" id="CHEBI:29103"/>
    </ligand>
</feature>
<feature type="transmembrane region" description="Helical" evidence="13">
    <location>
        <begin position="12"/>
        <end position="31"/>
    </location>
</feature>
<dbReference type="PANTHER" id="PTHR32024:SF2">
    <property type="entry name" value="TRK SYSTEM POTASSIUM UPTAKE PROTEIN TRKG-RELATED"/>
    <property type="match status" value="1"/>
</dbReference>
<keyword evidence="3" id="KW-0813">Transport</keyword>
<evidence type="ECO:0000256" key="12">
    <source>
        <dbReference type="PIRSR" id="PIRSR006247-1"/>
    </source>
</evidence>
<feature type="binding site" evidence="12">
    <location>
        <position position="108"/>
    </location>
    <ligand>
        <name>K(+)</name>
        <dbReference type="ChEBI" id="CHEBI:29103"/>
    </ligand>
</feature>
<keyword evidence="8 12" id="KW-0630">Potassium</keyword>